<evidence type="ECO:0000256" key="1">
    <source>
        <dbReference type="ARBA" id="ARBA00023015"/>
    </source>
</evidence>
<dbReference type="Gene3D" id="3.40.50.2300">
    <property type="match status" value="2"/>
</dbReference>
<dbReference type="PROSITE" id="PS50932">
    <property type="entry name" value="HTH_LACI_2"/>
    <property type="match status" value="1"/>
</dbReference>
<dbReference type="SUPFAM" id="SSF47413">
    <property type="entry name" value="lambda repressor-like DNA-binding domains"/>
    <property type="match status" value="1"/>
</dbReference>
<proteinExistence type="predicted"/>
<reference evidence="5 6" key="1">
    <citation type="submission" date="2018-07" db="EMBL/GenBank/DDBJ databases">
        <title>Genomic Encyclopedia of Type Strains, Phase III (KMG-III): the genomes of soil and plant-associated and newly described type strains.</title>
        <authorList>
            <person name="Whitman W."/>
        </authorList>
    </citation>
    <scope>NUCLEOTIDE SEQUENCE [LARGE SCALE GENOMIC DNA]</scope>
    <source>
        <strain evidence="5 6">CECT 7506</strain>
    </source>
</reference>
<feature type="domain" description="HTH lacI-type" evidence="4">
    <location>
        <begin position="2"/>
        <end position="57"/>
    </location>
</feature>
<dbReference type="CDD" id="cd01392">
    <property type="entry name" value="HTH_LacI"/>
    <property type="match status" value="1"/>
</dbReference>
<dbReference type="Pfam" id="PF00356">
    <property type="entry name" value="LacI"/>
    <property type="match status" value="1"/>
</dbReference>
<dbReference type="AlphaFoldDB" id="A0A368W2B2"/>
<dbReference type="Proteomes" id="UP000252415">
    <property type="component" value="Unassembled WGS sequence"/>
</dbReference>
<accession>A0A368W2B2</accession>
<dbReference type="PANTHER" id="PTHR30146">
    <property type="entry name" value="LACI-RELATED TRANSCRIPTIONAL REPRESSOR"/>
    <property type="match status" value="1"/>
</dbReference>
<dbReference type="PANTHER" id="PTHR30146:SF149">
    <property type="entry name" value="HTH-TYPE TRANSCRIPTIONAL REGULATOR EBGR"/>
    <property type="match status" value="1"/>
</dbReference>
<dbReference type="EMBL" id="QPJD01000005">
    <property type="protein sequence ID" value="RCW49167.1"/>
    <property type="molecule type" value="Genomic_DNA"/>
</dbReference>
<evidence type="ECO:0000259" key="4">
    <source>
        <dbReference type="PROSITE" id="PS50932"/>
    </source>
</evidence>
<keyword evidence="1" id="KW-0805">Transcription regulation</keyword>
<evidence type="ECO:0000256" key="3">
    <source>
        <dbReference type="ARBA" id="ARBA00023163"/>
    </source>
</evidence>
<evidence type="ECO:0000313" key="5">
    <source>
        <dbReference type="EMBL" id="RCW49167.1"/>
    </source>
</evidence>
<dbReference type="InterPro" id="IPR010982">
    <property type="entry name" value="Lambda_DNA-bd_dom_sf"/>
</dbReference>
<dbReference type="PRINTS" id="PR00036">
    <property type="entry name" value="HTHLACI"/>
</dbReference>
<dbReference type="InterPro" id="IPR000843">
    <property type="entry name" value="HTH_LacI"/>
</dbReference>
<dbReference type="GO" id="GO:0000976">
    <property type="term" value="F:transcription cis-regulatory region binding"/>
    <property type="evidence" value="ECO:0007669"/>
    <property type="project" value="TreeGrafter"/>
</dbReference>
<keyword evidence="6" id="KW-1185">Reference proteome</keyword>
<dbReference type="SMART" id="SM00354">
    <property type="entry name" value="HTH_LACI"/>
    <property type="match status" value="1"/>
</dbReference>
<dbReference type="PROSITE" id="PS00356">
    <property type="entry name" value="HTH_LACI_1"/>
    <property type="match status" value="1"/>
</dbReference>
<evidence type="ECO:0000256" key="2">
    <source>
        <dbReference type="ARBA" id="ARBA00023125"/>
    </source>
</evidence>
<dbReference type="Pfam" id="PF13377">
    <property type="entry name" value="Peripla_BP_3"/>
    <property type="match status" value="1"/>
</dbReference>
<dbReference type="SUPFAM" id="SSF53822">
    <property type="entry name" value="Periplasmic binding protein-like I"/>
    <property type="match status" value="1"/>
</dbReference>
<dbReference type="InterPro" id="IPR028082">
    <property type="entry name" value="Peripla_BP_I"/>
</dbReference>
<dbReference type="RefSeq" id="WP_181873446.1">
    <property type="nucleotide sequence ID" value="NZ_QPJD01000005.1"/>
</dbReference>
<gene>
    <name evidence="5" type="ORF">DFP97_105352</name>
</gene>
<name>A0A368W2B2_9BACL</name>
<organism evidence="5 6">
    <name type="scientific">Paenibacillus prosopidis</name>
    <dbReference type="NCBI Taxonomy" id="630520"/>
    <lineage>
        <taxon>Bacteria</taxon>
        <taxon>Bacillati</taxon>
        <taxon>Bacillota</taxon>
        <taxon>Bacilli</taxon>
        <taxon>Bacillales</taxon>
        <taxon>Paenibacillaceae</taxon>
        <taxon>Paenibacillus</taxon>
    </lineage>
</organism>
<keyword evidence="2" id="KW-0238">DNA-binding</keyword>
<protein>
    <submittedName>
        <fullName evidence="5">LacI family transcriptional regulator</fullName>
    </submittedName>
</protein>
<dbReference type="InterPro" id="IPR046335">
    <property type="entry name" value="LacI/GalR-like_sensor"/>
</dbReference>
<keyword evidence="3" id="KW-0804">Transcription</keyword>
<dbReference type="Gene3D" id="1.10.260.40">
    <property type="entry name" value="lambda repressor-like DNA-binding domains"/>
    <property type="match status" value="1"/>
</dbReference>
<dbReference type="CDD" id="cd01544">
    <property type="entry name" value="PBP1_GalR"/>
    <property type="match status" value="1"/>
</dbReference>
<sequence>MATIKDIALLANVSTTTVSRVLNNDQSFSVSEITRSKVLEAAKQLEYKTVVARYNKKYYRLALVYKPDIFYSHLENDFHFSIRNGIDKICSQYEIDIVNVFNTSNVTFENLHGAIIQGNYTNEEINLMVSSLHTNNILIIGRSPNDNKYDNVWFDTRRAIHSALNYLTDLGHRDIGYLGSMESVDLEMDDRRDQIFLRYMSKFPEFKSSRIYIGENLKSGYKLMERAYQDGPLPSAFFVANDPIAIGALDFLKENHIPVPETFSIVGFDGNQLAPYTTPPLTTVQIPTEYMGRVAIQALIEKIEDARHLTKKVLVPTELIIRESSRSFR</sequence>
<comment type="caution">
    <text evidence="5">The sequence shown here is derived from an EMBL/GenBank/DDBJ whole genome shotgun (WGS) entry which is preliminary data.</text>
</comment>
<dbReference type="GO" id="GO:0003700">
    <property type="term" value="F:DNA-binding transcription factor activity"/>
    <property type="evidence" value="ECO:0007669"/>
    <property type="project" value="TreeGrafter"/>
</dbReference>
<evidence type="ECO:0000313" key="6">
    <source>
        <dbReference type="Proteomes" id="UP000252415"/>
    </source>
</evidence>